<keyword evidence="5 8" id="KW-0472">Membrane</keyword>
<dbReference type="Proteomes" id="UP000663828">
    <property type="component" value="Unassembled WGS sequence"/>
</dbReference>
<feature type="transmembrane region" description="Helical" evidence="8">
    <location>
        <begin position="93"/>
        <end position="114"/>
    </location>
</feature>
<keyword evidence="12" id="KW-1185">Reference proteome</keyword>
<keyword evidence="7" id="KW-0807">Transducer</keyword>
<keyword evidence="2 8" id="KW-0812">Transmembrane</keyword>
<feature type="transmembrane region" description="Helical" evidence="8">
    <location>
        <begin position="276"/>
        <end position="302"/>
    </location>
</feature>
<evidence type="ECO:0000313" key="11">
    <source>
        <dbReference type="EMBL" id="CAF1076851.1"/>
    </source>
</evidence>
<evidence type="ECO:0000256" key="2">
    <source>
        <dbReference type="ARBA" id="ARBA00022692"/>
    </source>
</evidence>
<dbReference type="EMBL" id="CAJNOR010000708">
    <property type="protein sequence ID" value="CAF0987563.1"/>
    <property type="molecule type" value="Genomic_DNA"/>
</dbReference>
<name>A0A814G148_ADIRI</name>
<feature type="transmembrane region" description="Helical" evidence="8">
    <location>
        <begin position="236"/>
        <end position="256"/>
    </location>
</feature>
<feature type="transmembrane region" description="Helical" evidence="8">
    <location>
        <begin position="134"/>
        <end position="154"/>
    </location>
</feature>
<evidence type="ECO:0000259" key="9">
    <source>
        <dbReference type="PROSITE" id="PS50262"/>
    </source>
</evidence>
<feature type="transmembrane region" description="Helical" evidence="8">
    <location>
        <begin position="183"/>
        <end position="205"/>
    </location>
</feature>
<organism evidence="10 12">
    <name type="scientific">Adineta ricciae</name>
    <name type="common">Rotifer</name>
    <dbReference type="NCBI Taxonomy" id="249248"/>
    <lineage>
        <taxon>Eukaryota</taxon>
        <taxon>Metazoa</taxon>
        <taxon>Spiralia</taxon>
        <taxon>Gnathifera</taxon>
        <taxon>Rotifera</taxon>
        <taxon>Eurotatoria</taxon>
        <taxon>Bdelloidea</taxon>
        <taxon>Adinetida</taxon>
        <taxon>Adinetidae</taxon>
        <taxon>Adineta</taxon>
    </lineage>
</organism>
<dbReference type="PANTHER" id="PTHR24243:SF230">
    <property type="entry name" value="G-PROTEIN COUPLED RECEPTORS FAMILY 1 PROFILE DOMAIN-CONTAINING PROTEIN"/>
    <property type="match status" value="1"/>
</dbReference>
<evidence type="ECO:0000256" key="4">
    <source>
        <dbReference type="ARBA" id="ARBA00023040"/>
    </source>
</evidence>
<evidence type="ECO:0000256" key="6">
    <source>
        <dbReference type="ARBA" id="ARBA00023170"/>
    </source>
</evidence>
<dbReference type="InterPro" id="IPR000276">
    <property type="entry name" value="GPCR_Rhodpsn"/>
</dbReference>
<dbReference type="Gene3D" id="1.20.1070.10">
    <property type="entry name" value="Rhodopsin 7-helix transmembrane proteins"/>
    <property type="match status" value="1"/>
</dbReference>
<gene>
    <name evidence="11" type="ORF">EDS130_LOCUS18738</name>
    <name evidence="10" type="ORF">XAT740_LOCUS12520</name>
</gene>
<dbReference type="InterPro" id="IPR017452">
    <property type="entry name" value="GPCR_Rhodpsn_7TM"/>
</dbReference>
<evidence type="ECO:0000256" key="3">
    <source>
        <dbReference type="ARBA" id="ARBA00022989"/>
    </source>
</evidence>
<dbReference type="PROSITE" id="PS50262">
    <property type="entry name" value="G_PROTEIN_RECEP_F1_2"/>
    <property type="match status" value="1"/>
</dbReference>
<evidence type="ECO:0000256" key="8">
    <source>
        <dbReference type="SAM" id="Phobius"/>
    </source>
</evidence>
<evidence type="ECO:0000256" key="5">
    <source>
        <dbReference type="ARBA" id="ARBA00023136"/>
    </source>
</evidence>
<dbReference type="GO" id="GO:0004930">
    <property type="term" value="F:G protein-coupled receptor activity"/>
    <property type="evidence" value="ECO:0007669"/>
    <property type="project" value="UniProtKB-KW"/>
</dbReference>
<keyword evidence="6" id="KW-0675">Receptor</keyword>
<feature type="transmembrane region" description="Helical" evidence="8">
    <location>
        <begin position="50"/>
        <end position="73"/>
    </location>
</feature>
<comment type="subcellular location">
    <subcellularLocation>
        <location evidence="1">Membrane</location>
        <topology evidence="1">Multi-pass membrane protein</topology>
    </subcellularLocation>
</comment>
<feature type="transmembrane region" description="Helical" evidence="8">
    <location>
        <begin position="16"/>
        <end position="38"/>
    </location>
</feature>
<keyword evidence="4" id="KW-0297">G-protein coupled receptor</keyword>
<dbReference type="GO" id="GO:0005886">
    <property type="term" value="C:plasma membrane"/>
    <property type="evidence" value="ECO:0007669"/>
    <property type="project" value="TreeGrafter"/>
</dbReference>
<sequence length="335" mass="38560">MDSSTAEINTTAATTFYILSVVNFVLGIIGLAFNLLILARPKLCRQPCSFYFFSASWYNLFIVLIVIPMRLLSNNYNLEAANYNLGYCKIQTFFIYTIRSISCWLIALATIDRYLHSSSHAFLRQMSSAESAKWAIRIISVIMFILYCHMIVYYEISYVPNKFGTITPLCNGQSGFYRSFLNFWYMLFYSLLPSFIMVIFGCLTVRNIRQRARIAPIAIRNVQTFKRSDAAILRMLTAQVMVIIICTVPFSAYRLYSSFTANLTKTTYRLAQENLALQIVGGLTYFAHSSSFYMHILSSTIFRKELRQIMRSCVRRRVVVPVYLHPVGQNQTSVL</sequence>
<evidence type="ECO:0000313" key="10">
    <source>
        <dbReference type="EMBL" id="CAF0987563.1"/>
    </source>
</evidence>
<dbReference type="AlphaFoldDB" id="A0A814G148"/>
<evidence type="ECO:0000256" key="1">
    <source>
        <dbReference type="ARBA" id="ARBA00004141"/>
    </source>
</evidence>
<accession>A0A814G148</accession>
<dbReference type="SUPFAM" id="SSF81321">
    <property type="entry name" value="Family A G protein-coupled receptor-like"/>
    <property type="match status" value="1"/>
</dbReference>
<feature type="domain" description="G-protein coupled receptors family 1 profile" evidence="9">
    <location>
        <begin position="30"/>
        <end position="295"/>
    </location>
</feature>
<dbReference type="Pfam" id="PF00001">
    <property type="entry name" value="7tm_1"/>
    <property type="match status" value="1"/>
</dbReference>
<evidence type="ECO:0000313" key="12">
    <source>
        <dbReference type="Proteomes" id="UP000663828"/>
    </source>
</evidence>
<evidence type="ECO:0000256" key="7">
    <source>
        <dbReference type="ARBA" id="ARBA00023224"/>
    </source>
</evidence>
<keyword evidence="3 8" id="KW-1133">Transmembrane helix</keyword>
<dbReference type="EMBL" id="CAJNOJ010000088">
    <property type="protein sequence ID" value="CAF1076851.1"/>
    <property type="molecule type" value="Genomic_DNA"/>
</dbReference>
<reference evidence="10" key="1">
    <citation type="submission" date="2021-02" db="EMBL/GenBank/DDBJ databases">
        <authorList>
            <person name="Nowell W R."/>
        </authorList>
    </citation>
    <scope>NUCLEOTIDE SEQUENCE</scope>
</reference>
<comment type="caution">
    <text evidence="10">The sequence shown here is derived from an EMBL/GenBank/DDBJ whole genome shotgun (WGS) entry which is preliminary data.</text>
</comment>
<protein>
    <recommendedName>
        <fullName evidence="9">G-protein coupled receptors family 1 profile domain-containing protein</fullName>
    </recommendedName>
</protein>
<dbReference type="PANTHER" id="PTHR24243">
    <property type="entry name" value="G-PROTEIN COUPLED RECEPTOR"/>
    <property type="match status" value="1"/>
</dbReference>
<proteinExistence type="predicted"/>
<dbReference type="Proteomes" id="UP000663852">
    <property type="component" value="Unassembled WGS sequence"/>
</dbReference>